<dbReference type="SUPFAM" id="SSF51445">
    <property type="entry name" value="(Trans)glycosidases"/>
    <property type="match status" value="1"/>
</dbReference>
<evidence type="ECO:0000313" key="6">
    <source>
        <dbReference type="Proteomes" id="UP000289856"/>
    </source>
</evidence>
<proteinExistence type="inferred from homology"/>
<reference evidence="5 6" key="1">
    <citation type="submission" date="2019-01" db="EMBL/GenBank/DDBJ databases">
        <title>Complete genome sequence of Cohnella hallensis HS21 isolated from Korean fir (Abies koreana) rhizospheric soil.</title>
        <authorList>
            <person name="Jiang L."/>
            <person name="Kang S.W."/>
            <person name="Kim S."/>
            <person name="Jung J."/>
            <person name="Kim C.Y."/>
            <person name="Kim D.H."/>
            <person name="Kim S.W."/>
            <person name="Lee J."/>
        </authorList>
    </citation>
    <scope>NUCLEOTIDE SEQUENCE [LARGE SCALE GENOMIC DNA]</scope>
    <source>
        <strain evidence="5 6">HS21</strain>
    </source>
</reference>
<comment type="similarity">
    <text evidence="1 2">Belongs to the glycosyl hydrolase 35 family.</text>
</comment>
<dbReference type="InterPro" id="IPR029062">
    <property type="entry name" value="Class_I_gatase-like"/>
</dbReference>
<organism evidence="5 6">
    <name type="scientific">Cohnella abietis</name>
    <dbReference type="NCBI Taxonomy" id="2507935"/>
    <lineage>
        <taxon>Bacteria</taxon>
        <taxon>Bacillati</taxon>
        <taxon>Bacillota</taxon>
        <taxon>Bacilli</taxon>
        <taxon>Bacillales</taxon>
        <taxon>Paenibacillaceae</taxon>
        <taxon>Cohnella</taxon>
    </lineage>
</organism>
<sequence>MQQIEFDNQSYLIDGKPIYLISGEFHYFRVPKCDWKHRMELFKAAGGNCLATYIPWLVHETEEGNIVFGGTDEDGTRDLEGFLQAAQECGLYVIARPGPYQYSELKYGGLPSWLCENYPEIGAMKLDGSRINHASVSYLHPLFLEKVVRWFAVVCPILAKFTVTSGGPIAFTQFDNELMGFHLWFYGPDYNPVTMGFGREDGRYPLFLRNRYGSIDHLNEAYGTDFADFASALPTELTDDARPELIRRRKDYFDFYYASVAEFAVLLCREMRAHGIDTPFVHNSANPNMNAFFKEMAEELGGDFLLGSDHYYNLGQHWDQNNPTPQYAIKVFYSNEMLRLMGYPPSIFELPSGSCSDWPPILPEDSLACYMTNLALGMKGHNYYIFTGGPNPPGAGLTTDLYDFGAPIGTNNEIRPLYYVQKEYNDFVLHNEWLVRAERAGDFRIAIDFEHARSDKYWKAAGDFSYTNDQAWEFTLKGVMTTAFCASLSPVMIDLDLEDWVADITTPLFVAASLSMGADNQRRLVDFVKSGGKLIIAPVLPEYDEALRPCRILADFLGAKPAIRHQLPVTRATVCGVVNVSKERIFHQDVPHGAEQLGVEEFTGLPLSWSKRFGEGEAIWLGMEWWHSMREQELLLEALLQRLGLRRLVQSSTPQVWTSLRTDGARSMLFLMNLHSSPVTVESKVSKADGSWLSLGERTLAAMKVETIELAHDVVFGTGM</sequence>
<dbReference type="Pfam" id="PF01301">
    <property type="entry name" value="Glyco_hydro_35"/>
    <property type="match status" value="1"/>
</dbReference>
<evidence type="ECO:0000256" key="1">
    <source>
        <dbReference type="ARBA" id="ARBA00009809"/>
    </source>
</evidence>
<dbReference type="GO" id="GO:0005975">
    <property type="term" value="P:carbohydrate metabolic process"/>
    <property type="evidence" value="ECO:0007669"/>
    <property type="project" value="InterPro"/>
</dbReference>
<feature type="domain" description="Glycoside hydrolase 35 catalytic" evidence="3">
    <location>
        <begin position="11"/>
        <end position="178"/>
    </location>
</feature>
<accession>A0A3T1CZ79</accession>
<dbReference type="EMBL" id="AP019400">
    <property type="protein sequence ID" value="BBI31167.1"/>
    <property type="molecule type" value="Genomic_DNA"/>
</dbReference>
<feature type="domain" description="GLMA-like second" evidence="4">
    <location>
        <begin position="473"/>
        <end position="567"/>
    </location>
</feature>
<dbReference type="Pfam" id="PF22369">
    <property type="entry name" value="GLMA_2nd"/>
    <property type="match status" value="1"/>
</dbReference>
<protein>
    <submittedName>
        <fullName evidence="5">Beta-galactosidase</fullName>
    </submittedName>
</protein>
<dbReference type="GO" id="GO:0004553">
    <property type="term" value="F:hydrolase activity, hydrolyzing O-glycosyl compounds"/>
    <property type="evidence" value="ECO:0007669"/>
    <property type="project" value="InterPro"/>
</dbReference>
<evidence type="ECO:0000256" key="2">
    <source>
        <dbReference type="RuleBase" id="RU003679"/>
    </source>
</evidence>
<dbReference type="Gene3D" id="3.20.20.80">
    <property type="entry name" value="Glycosidases"/>
    <property type="match status" value="1"/>
</dbReference>
<dbReference type="Proteomes" id="UP000289856">
    <property type="component" value="Chromosome"/>
</dbReference>
<evidence type="ECO:0000313" key="5">
    <source>
        <dbReference type="EMBL" id="BBI31167.1"/>
    </source>
</evidence>
<dbReference type="InterPro" id="IPR017853">
    <property type="entry name" value="GH"/>
</dbReference>
<dbReference type="PANTHER" id="PTHR23421">
    <property type="entry name" value="BETA-GALACTOSIDASE RELATED"/>
    <property type="match status" value="1"/>
</dbReference>
<evidence type="ECO:0000259" key="4">
    <source>
        <dbReference type="Pfam" id="PF22369"/>
    </source>
</evidence>
<dbReference type="InterPro" id="IPR001944">
    <property type="entry name" value="Glycoside_Hdrlase_35"/>
</dbReference>
<dbReference type="InterPro" id="IPR031330">
    <property type="entry name" value="Gly_Hdrlase_35_cat"/>
</dbReference>
<evidence type="ECO:0000259" key="3">
    <source>
        <dbReference type="Pfam" id="PF01301"/>
    </source>
</evidence>
<dbReference type="RefSeq" id="WP_130605032.1">
    <property type="nucleotide sequence ID" value="NZ_AP019400.1"/>
</dbReference>
<dbReference type="InterPro" id="IPR054746">
    <property type="entry name" value="GLMA-like_second"/>
</dbReference>
<dbReference type="AlphaFoldDB" id="A0A3T1CZ79"/>
<dbReference type="Gene3D" id="3.40.50.880">
    <property type="match status" value="1"/>
</dbReference>
<gene>
    <name evidence="5" type="ORF">KCTCHS21_05660</name>
</gene>
<dbReference type="OrthoDB" id="9813184at2"/>
<name>A0A3T1CZ79_9BACL</name>
<dbReference type="KEGG" id="cohn:KCTCHS21_05660"/>
<keyword evidence="6" id="KW-1185">Reference proteome</keyword>
<dbReference type="PRINTS" id="PR00742">
    <property type="entry name" value="GLHYDRLASE35"/>
</dbReference>